<dbReference type="Pfam" id="PF05598">
    <property type="entry name" value="DUF772"/>
    <property type="match status" value="1"/>
</dbReference>
<dbReference type="Pfam" id="PF01609">
    <property type="entry name" value="DDE_Tnp_1"/>
    <property type="match status" value="1"/>
</dbReference>
<reference evidence="3 4" key="1">
    <citation type="submission" date="2018-06" db="EMBL/GenBank/DDBJ databases">
        <authorList>
            <consortium name="Pathogen Informatics"/>
            <person name="Doyle S."/>
        </authorList>
    </citation>
    <scope>NUCLEOTIDE SEQUENCE [LARGE SCALE GENOMIC DNA]</scope>
    <source>
        <strain evidence="3 4">NCTC13149</strain>
    </source>
</reference>
<sequence>MKTVKNTSSLTNYTLVNDTIQLRLNFNTEIYIKDDVKLRLVKNIIERMNLSELKKVYSSFGRKPTVNPVTMLQIIIFCYSEGIFSSREIEKSCKYDLRIKYLLDTELPPDHSTINRFRKKIQDLTPELLNQMVQILIEEKQIDLSSIYIDGTKIEAYANRYSFVWRGSIEKWQEKLIEKIKEELGLSKSLIPDQVLQAVTTIFNQLRKYCKEKKIKFVYGKGKRKTKEQRDYEHLKEWKEKLESYKKHLEIMGDHRNSYSKTDHDATFMRMKEDHMKNGQLKPAYNIQLASASGFIIGENISHHPSDMNTLKPFLKDLLEKNPNKLNKIVADAGYESEENYVFLAEKNLTSYIKPSNYEKSKTRKYKKEQEIKKSLKYDEKQDKYISQEGKEFIRCNDRYRKRKSGYVTTTKVYRCFDWNKEGQKTKGIYIAETFQKYREESLKNIKSDQGIEERINRSIQAEGAFSKIKSGLNYNRFHHRGKENIKSEICLLSIGLNLNKLASKIENKNLEIIKYKAS</sequence>
<dbReference type="STRING" id="1122949.GCA_000378725_00269"/>
<dbReference type="InterPro" id="IPR008490">
    <property type="entry name" value="Transposase_InsH_N"/>
</dbReference>
<gene>
    <name evidence="3" type="ORF">NCTC13149_00198</name>
</gene>
<dbReference type="NCBIfam" id="NF033551">
    <property type="entry name" value="transpos_IS1182"/>
    <property type="match status" value="1"/>
</dbReference>
<evidence type="ECO:0000313" key="3">
    <source>
        <dbReference type="EMBL" id="SUB56427.1"/>
    </source>
</evidence>
<dbReference type="PANTHER" id="PTHR33408:SF2">
    <property type="entry name" value="TRANSPOSASE DDE DOMAIN-CONTAINING PROTEIN"/>
    <property type="match status" value="1"/>
</dbReference>
<name>A0A379C4A2_9FIRM</name>
<feature type="domain" description="Transposase IS4-like" evidence="1">
    <location>
        <begin position="258"/>
        <end position="499"/>
    </location>
</feature>
<dbReference type="PANTHER" id="PTHR33408">
    <property type="entry name" value="TRANSPOSASE"/>
    <property type="match status" value="1"/>
</dbReference>
<feature type="domain" description="Transposase InsH N-terminal" evidence="2">
    <location>
        <begin position="31"/>
        <end position="120"/>
    </location>
</feature>
<proteinExistence type="predicted"/>
<dbReference type="Proteomes" id="UP000255517">
    <property type="component" value="Unassembled WGS sequence"/>
</dbReference>
<dbReference type="OrthoDB" id="1688637at2"/>
<dbReference type="AlphaFoldDB" id="A0A379C4A2"/>
<organism evidence="3 4">
    <name type="scientific">Peptoniphilus lacrimalis</name>
    <dbReference type="NCBI Taxonomy" id="33031"/>
    <lineage>
        <taxon>Bacteria</taxon>
        <taxon>Bacillati</taxon>
        <taxon>Bacillota</taxon>
        <taxon>Tissierellia</taxon>
        <taxon>Tissierellales</taxon>
        <taxon>Peptoniphilaceae</taxon>
        <taxon>Peptoniphilus</taxon>
    </lineage>
</organism>
<dbReference type="InterPro" id="IPR047629">
    <property type="entry name" value="IS1182_transpos"/>
</dbReference>
<dbReference type="InterPro" id="IPR002559">
    <property type="entry name" value="Transposase_11"/>
</dbReference>
<evidence type="ECO:0000313" key="4">
    <source>
        <dbReference type="Proteomes" id="UP000255517"/>
    </source>
</evidence>
<accession>A0A379C4A2</accession>
<evidence type="ECO:0000259" key="1">
    <source>
        <dbReference type="Pfam" id="PF01609"/>
    </source>
</evidence>
<dbReference type="RefSeq" id="WP_019034299.1">
    <property type="nucleotide sequence ID" value="NZ_UGSZ01000001.1"/>
</dbReference>
<protein>
    <submittedName>
        <fullName evidence="3">Transposase domain (DUF772)</fullName>
    </submittedName>
</protein>
<evidence type="ECO:0000259" key="2">
    <source>
        <dbReference type="Pfam" id="PF05598"/>
    </source>
</evidence>
<dbReference type="EMBL" id="UGSZ01000001">
    <property type="protein sequence ID" value="SUB56427.1"/>
    <property type="molecule type" value="Genomic_DNA"/>
</dbReference>